<proteinExistence type="predicted"/>
<feature type="domain" description="Putative zinc-finger" evidence="1">
    <location>
        <begin position="4"/>
        <end position="38"/>
    </location>
</feature>
<evidence type="ECO:0000259" key="1">
    <source>
        <dbReference type="Pfam" id="PF13490"/>
    </source>
</evidence>
<dbReference type="AlphaFoldDB" id="A0A931LSC8"/>
<dbReference type="EMBL" id="JACOSL010000031">
    <property type="protein sequence ID" value="MBI1756439.1"/>
    <property type="molecule type" value="Genomic_DNA"/>
</dbReference>
<evidence type="ECO:0000313" key="2">
    <source>
        <dbReference type="EMBL" id="MBI1756439.1"/>
    </source>
</evidence>
<dbReference type="Proteomes" id="UP000727962">
    <property type="component" value="Unassembled WGS sequence"/>
</dbReference>
<reference evidence="2" key="1">
    <citation type="submission" date="2020-07" db="EMBL/GenBank/DDBJ databases">
        <title>Huge and variable diversity of episymbiotic CPR bacteria and DPANN archaea in groundwater ecosystems.</title>
        <authorList>
            <person name="He C.Y."/>
            <person name="Keren R."/>
            <person name="Whittaker M."/>
            <person name="Farag I.F."/>
            <person name="Doudna J."/>
            <person name="Cate J.H.D."/>
            <person name="Banfield J.F."/>
        </authorList>
    </citation>
    <scope>NUCLEOTIDE SEQUENCE</scope>
    <source>
        <strain evidence="2">NC_groundwater_17_Pr7_B-0.1um_64_12</strain>
    </source>
</reference>
<gene>
    <name evidence="2" type="ORF">HYR64_04950</name>
</gene>
<organism evidence="2 3">
    <name type="scientific">Fimbriimonas ginsengisoli</name>
    <dbReference type="NCBI Taxonomy" id="1005039"/>
    <lineage>
        <taxon>Bacteria</taxon>
        <taxon>Bacillati</taxon>
        <taxon>Armatimonadota</taxon>
        <taxon>Fimbriimonadia</taxon>
        <taxon>Fimbriimonadales</taxon>
        <taxon>Fimbriimonadaceae</taxon>
        <taxon>Fimbriimonas</taxon>
    </lineage>
</organism>
<comment type="caution">
    <text evidence="2">The sequence shown here is derived from an EMBL/GenBank/DDBJ whole genome shotgun (WGS) entry which is preliminary data.</text>
</comment>
<evidence type="ECO:0000313" key="3">
    <source>
        <dbReference type="Proteomes" id="UP000727962"/>
    </source>
</evidence>
<dbReference type="Pfam" id="PF13490">
    <property type="entry name" value="zf-HC2"/>
    <property type="match status" value="1"/>
</dbReference>
<sequence>MLTCREVERLMLLHVVGELDLSAERAVVSHLQKCAECRDRAEALRRDTARIEVALRTDLQAPSGLLDGVRSAIEAQPKQPTLWRWAPAFAVAAIALAWAMSHPQPVSAQAPMPLAEVAQRSELLTPMPESTPERLARTVGIPIAMPNLSGAGAEMAGCGQCPLAGTPVAVVRYRWKGQLVALCQMPTSKLAFEPGNKVSMAGMDFFCCSRKGVSVVAWSKGPAAYVLMARTDQMSLMTLARVALSAI</sequence>
<name>A0A931LSC8_FIMGI</name>
<dbReference type="InterPro" id="IPR027383">
    <property type="entry name" value="Znf_put"/>
</dbReference>
<protein>
    <recommendedName>
        <fullName evidence="1">Putative zinc-finger domain-containing protein</fullName>
    </recommendedName>
</protein>
<accession>A0A931LSC8</accession>